<protein>
    <recommendedName>
        <fullName evidence="2">Alpha/beta hydrolase fold-3 domain-containing protein</fullName>
    </recommendedName>
</protein>
<dbReference type="PANTHER" id="PTHR48081">
    <property type="entry name" value="AB HYDROLASE SUPERFAMILY PROTEIN C4A8.06C"/>
    <property type="match status" value="1"/>
</dbReference>
<dbReference type="EMBL" id="LFMY01000003">
    <property type="protein sequence ID" value="OKL61797.1"/>
    <property type="molecule type" value="Genomic_DNA"/>
</dbReference>
<keyword evidence="1" id="KW-0378">Hydrolase</keyword>
<gene>
    <name evidence="3" type="ORF">UA08_02313</name>
</gene>
<accession>A0A225B798</accession>
<dbReference type="GeneID" id="31002068"/>
<name>A0A225B798_TALAT</name>
<dbReference type="STRING" id="1441469.A0A225B798"/>
<dbReference type="GO" id="GO:0016787">
    <property type="term" value="F:hydrolase activity"/>
    <property type="evidence" value="ECO:0007669"/>
    <property type="project" value="UniProtKB-KW"/>
</dbReference>
<dbReference type="InterPro" id="IPR050300">
    <property type="entry name" value="GDXG_lipolytic_enzyme"/>
</dbReference>
<dbReference type="InterPro" id="IPR029058">
    <property type="entry name" value="AB_hydrolase_fold"/>
</dbReference>
<evidence type="ECO:0000256" key="1">
    <source>
        <dbReference type="ARBA" id="ARBA00022801"/>
    </source>
</evidence>
<evidence type="ECO:0000313" key="3">
    <source>
        <dbReference type="EMBL" id="OKL61797.1"/>
    </source>
</evidence>
<dbReference type="AlphaFoldDB" id="A0A225B798"/>
<dbReference type="OrthoDB" id="19653at2759"/>
<dbReference type="Proteomes" id="UP000214365">
    <property type="component" value="Unassembled WGS sequence"/>
</dbReference>
<dbReference type="SUPFAM" id="SSF53474">
    <property type="entry name" value="alpha/beta-Hydrolases"/>
    <property type="match status" value="1"/>
</dbReference>
<sequence length="347" mass="37697">MAIRPHVKHTHVYKSDKATDIHLDVYLAANTGSSESPKPVILWFHGGYLVTGSRAAIPSWFLNYAIAHEWTLVSADYRVLPESTGFATTEDAIAAYEWVATSLIGLHPECHADPRRIIVAGASAGGWCTLVSALSLSKSSQNGIPRPKALFLLYPFTDPGSEKWAQSLSLPDTTVDQAMAQKLLDEIPRRIAQGDTSLGEDFPKSEAELLTRKRLPLLYAILERGIFLDYLTGLSGFGRQVMSVGLENAVDERAKGLFPLDFGSFGPSFPATVVVHGTADREISCQESEKLVAKLKEGSAAVQYYPVPGADHVFELELDECHPDAGAQDSSSILLRALQALQGYVNA</sequence>
<dbReference type="RefSeq" id="XP_020121918.1">
    <property type="nucleotide sequence ID" value="XM_020264341.1"/>
</dbReference>
<dbReference type="InterPro" id="IPR013094">
    <property type="entry name" value="AB_hydrolase_3"/>
</dbReference>
<comment type="caution">
    <text evidence="3">The sequence shown here is derived from an EMBL/GenBank/DDBJ whole genome shotgun (WGS) entry which is preliminary data.</text>
</comment>
<evidence type="ECO:0000313" key="4">
    <source>
        <dbReference type="Proteomes" id="UP000214365"/>
    </source>
</evidence>
<proteinExistence type="predicted"/>
<reference evidence="3 4" key="1">
    <citation type="submission" date="2015-06" db="EMBL/GenBank/DDBJ databases">
        <title>Talaromyces atroroseus IBT 11181 draft genome.</title>
        <authorList>
            <person name="Rasmussen K.B."/>
            <person name="Rasmussen S."/>
            <person name="Petersen B."/>
            <person name="Sicheritz-Ponten T."/>
            <person name="Mortensen U.H."/>
            <person name="Thrane U."/>
        </authorList>
    </citation>
    <scope>NUCLEOTIDE SEQUENCE [LARGE SCALE GENOMIC DNA]</scope>
    <source>
        <strain evidence="3 4">IBT 11181</strain>
    </source>
</reference>
<evidence type="ECO:0000259" key="2">
    <source>
        <dbReference type="Pfam" id="PF07859"/>
    </source>
</evidence>
<feature type="domain" description="Alpha/beta hydrolase fold-3" evidence="2">
    <location>
        <begin position="41"/>
        <end position="166"/>
    </location>
</feature>
<dbReference type="PANTHER" id="PTHR48081:SF3">
    <property type="entry name" value="ALPHA_BETA HYDROLASE FOLD-3 DOMAIN-CONTAINING PROTEIN"/>
    <property type="match status" value="1"/>
</dbReference>
<dbReference type="Pfam" id="PF07859">
    <property type="entry name" value="Abhydrolase_3"/>
    <property type="match status" value="1"/>
</dbReference>
<keyword evidence="4" id="KW-1185">Reference proteome</keyword>
<dbReference type="Gene3D" id="3.40.50.1820">
    <property type="entry name" value="alpha/beta hydrolase"/>
    <property type="match status" value="1"/>
</dbReference>
<organism evidence="3 4">
    <name type="scientific">Talaromyces atroroseus</name>
    <dbReference type="NCBI Taxonomy" id="1441469"/>
    <lineage>
        <taxon>Eukaryota</taxon>
        <taxon>Fungi</taxon>
        <taxon>Dikarya</taxon>
        <taxon>Ascomycota</taxon>
        <taxon>Pezizomycotina</taxon>
        <taxon>Eurotiomycetes</taxon>
        <taxon>Eurotiomycetidae</taxon>
        <taxon>Eurotiales</taxon>
        <taxon>Trichocomaceae</taxon>
        <taxon>Talaromyces</taxon>
        <taxon>Talaromyces sect. Trachyspermi</taxon>
    </lineage>
</organism>